<feature type="compositionally biased region" description="Low complexity" evidence="1">
    <location>
        <begin position="214"/>
        <end position="229"/>
    </location>
</feature>
<gene>
    <name evidence="3" type="ORF">DESUT3_21080</name>
</gene>
<evidence type="ECO:0008006" key="5">
    <source>
        <dbReference type="Google" id="ProtNLM"/>
    </source>
</evidence>
<accession>A0ABM8HVD8</accession>
<feature type="transmembrane region" description="Helical" evidence="2">
    <location>
        <begin position="82"/>
        <end position="104"/>
    </location>
</feature>
<feature type="transmembrane region" description="Helical" evidence="2">
    <location>
        <begin position="29"/>
        <end position="50"/>
    </location>
</feature>
<dbReference type="Proteomes" id="UP001319827">
    <property type="component" value="Chromosome"/>
</dbReference>
<keyword evidence="4" id="KW-1185">Reference proteome</keyword>
<feature type="transmembrane region" description="Helical" evidence="2">
    <location>
        <begin position="110"/>
        <end position="131"/>
    </location>
</feature>
<feature type="region of interest" description="Disordered" evidence="1">
    <location>
        <begin position="202"/>
        <end position="285"/>
    </location>
</feature>
<organism evidence="3 4">
    <name type="scientific">Desulfuromonas versatilis</name>
    <dbReference type="NCBI Taxonomy" id="2802975"/>
    <lineage>
        <taxon>Bacteria</taxon>
        <taxon>Pseudomonadati</taxon>
        <taxon>Thermodesulfobacteriota</taxon>
        <taxon>Desulfuromonadia</taxon>
        <taxon>Desulfuromonadales</taxon>
        <taxon>Desulfuromonadaceae</taxon>
        <taxon>Desulfuromonas</taxon>
    </lineage>
</organism>
<feature type="compositionally biased region" description="Basic and acidic residues" evidence="1">
    <location>
        <begin position="243"/>
        <end position="258"/>
    </location>
</feature>
<sequence>MEFDVYCPPPTSKEIDTQRTRYKAQRKNARFFSVLLVAAWGVGMGFLWKLNFAPQNIIFGIAGGMVALTAISLVLGGFRAAVAAAASMVAALASTAAVVAVITYRNDLPIAVYAGLGGGFLLGSLCMLVGSRLHAAQRELRLLKPVPVKKKVYGEVVELSKKHPVIEAYLSKVTMVDRPLIKGEVAAMKAWAARASRMSAAAAVPAEPEKPAAPEETTPAGSTPEPEAAQTTPSVIELPGPEPEPHEAGPDDSAKPEAGEVVEGEILPEEKKATPAEPSEQQKVQ</sequence>
<reference evidence="3 4" key="1">
    <citation type="journal article" date="2016" name="C (Basel)">
        <title>Selective Growth of and Electricity Production by Marine Exoelectrogenic Bacteria in Self-Aggregated Hydrogel of Microbially Reduced Graphene Oxide.</title>
        <authorList>
            <person name="Yoshida N."/>
            <person name="Goto Y."/>
            <person name="Miyata Y."/>
        </authorList>
    </citation>
    <scope>NUCLEOTIDE SEQUENCE [LARGE SCALE GENOMIC DNA]</scope>
    <source>
        <strain evidence="3 4">NIT-T3</strain>
    </source>
</reference>
<evidence type="ECO:0000313" key="3">
    <source>
        <dbReference type="EMBL" id="BCR05039.1"/>
    </source>
</evidence>
<feature type="transmembrane region" description="Helical" evidence="2">
    <location>
        <begin position="56"/>
        <end position="75"/>
    </location>
</feature>
<reference evidence="3 4" key="2">
    <citation type="journal article" date="2021" name="Int. J. Syst. Evol. Microbiol.">
        <title>Isolation and Polyphasic Characterization of Desulfuromonas versatilis sp. Nov., an Electrogenic Bacteria Capable of Versatile Metabolism Isolated from a Graphene Oxide-Reducing Enrichment Culture.</title>
        <authorList>
            <person name="Xie L."/>
            <person name="Yoshida N."/>
            <person name="Ishii S."/>
            <person name="Meng L."/>
        </authorList>
    </citation>
    <scope>NUCLEOTIDE SEQUENCE [LARGE SCALE GENOMIC DNA]</scope>
    <source>
        <strain evidence="3 4">NIT-T3</strain>
    </source>
</reference>
<dbReference type="EMBL" id="AP024355">
    <property type="protein sequence ID" value="BCR05039.1"/>
    <property type="molecule type" value="Genomic_DNA"/>
</dbReference>
<evidence type="ECO:0000313" key="4">
    <source>
        <dbReference type="Proteomes" id="UP001319827"/>
    </source>
</evidence>
<evidence type="ECO:0000256" key="2">
    <source>
        <dbReference type="SAM" id="Phobius"/>
    </source>
</evidence>
<keyword evidence="2" id="KW-0472">Membrane</keyword>
<keyword evidence="2" id="KW-1133">Transmembrane helix</keyword>
<keyword evidence="2" id="KW-0812">Transmembrane</keyword>
<evidence type="ECO:0000256" key="1">
    <source>
        <dbReference type="SAM" id="MobiDB-lite"/>
    </source>
</evidence>
<name>A0ABM8HVD8_9BACT</name>
<proteinExistence type="predicted"/>
<protein>
    <recommendedName>
        <fullName evidence="5">Transmembrane protein</fullName>
    </recommendedName>
</protein>
<dbReference type="RefSeq" id="WP_221248474.1">
    <property type="nucleotide sequence ID" value="NZ_AP024355.1"/>
</dbReference>